<comment type="caution">
    <text evidence="2">The sequence shown here is derived from an EMBL/GenBank/DDBJ whole genome shotgun (WGS) entry which is preliminary data.</text>
</comment>
<reference evidence="3" key="1">
    <citation type="submission" date="2013-11" db="EMBL/GenBank/DDBJ databases">
        <authorList>
            <person name="Hoang H.T."/>
            <person name="Killian M.L."/>
            <person name="Madson D.M."/>
            <person name="Arruda P.H.E."/>
            <person name="Sun D."/>
            <person name="Schwartz K.J."/>
            <person name="Yoon K."/>
        </authorList>
    </citation>
    <scope>NUCLEOTIDE SEQUENCE [LARGE SCALE GENOMIC DNA]</scope>
    <source>
        <strain evidence="3">CDK2</strain>
    </source>
</reference>
<evidence type="ECO:0000313" key="2">
    <source>
        <dbReference type="EMBL" id="KPN31263.1"/>
    </source>
</evidence>
<keyword evidence="3" id="KW-1185">Reference proteome</keyword>
<dbReference type="EMBL" id="LGUC01000001">
    <property type="protein sequence ID" value="KPN31263.1"/>
    <property type="molecule type" value="Genomic_DNA"/>
</dbReference>
<dbReference type="AlphaFoldDB" id="A0A0P7HW48"/>
<proteinExistence type="predicted"/>
<accession>A0A0P7HW48</accession>
<dbReference type="InterPro" id="IPR036086">
    <property type="entry name" value="ParB/Sulfiredoxin_sf"/>
</dbReference>
<gene>
    <name evidence="2" type="ORF">SY89_02006</name>
</gene>
<evidence type="ECO:0008006" key="4">
    <source>
        <dbReference type="Google" id="ProtNLM"/>
    </source>
</evidence>
<dbReference type="RefSeq" id="WP_054583944.1">
    <property type="nucleotide sequence ID" value="NZ_LGUC01000001.1"/>
</dbReference>
<feature type="compositionally biased region" description="Basic and acidic residues" evidence="1">
    <location>
        <begin position="260"/>
        <end position="272"/>
    </location>
</feature>
<dbReference type="OrthoDB" id="197906at2157"/>
<dbReference type="SUPFAM" id="SSF110849">
    <property type="entry name" value="ParB/Sulfiredoxin"/>
    <property type="match status" value="1"/>
</dbReference>
<name>A0A0P7HW48_9EURY</name>
<evidence type="ECO:0000313" key="3">
    <source>
        <dbReference type="Proteomes" id="UP000050535"/>
    </source>
</evidence>
<feature type="region of interest" description="Disordered" evidence="1">
    <location>
        <begin position="252"/>
        <end position="272"/>
    </location>
</feature>
<evidence type="ECO:0000256" key="1">
    <source>
        <dbReference type="SAM" id="MobiDB-lite"/>
    </source>
</evidence>
<dbReference type="STRING" id="699431.SY89_02006"/>
<dbReference type="Proteomes" id="UP000050535">
    <property type="component" value="Unassembled WGS sequence"/>
</dbReference>
<sequence>MDAAVSAVDDRLRAVGQRLVDRHPQWESLLLRARDGYARGTVRLRWVSNRLRYAAPPAPYRLLPVDPAAIERTVPVPGPKFKHAGAVVGGDWDRGGARFAELDVFRAYERHFEAGVPWQETAFYDRVVDQIEAGSPQWGCRTRREFDERCERLDTLYDRIAADGYRTQAELHDGAASDPIEGDDSHDRRALKTERFKHEIAVHVDRDGELLFADGRNRLSIAKLLGLDTVPVRVLRRHRRWQAVRDAWVRGHQVPPPHRNHPDLAGLERGDR</sequence>
<organism evidence="2 3">
    <name type="scientific">Halolamina pelagica</name>
    <dbReference type="NCBI Taxonomy" id="699431"/>
    <lineage>
        <taxon>Archaea</taxon>
        <taxon>Methanobacteriati</taxon>
        <taxon>Methanobacteriota</taxon>
        <taxon>Stenosarchaea group</taxon>
        <taxon>Halobacteria</taxon>
        <taxon>Halobacteriales</taxon>
        <taxon>Haloferacaceae</taxon>
    </lineage>
</organism>
<protein>
    <recommendedName>
        <fullName evidence="4">ParB/Sulfiredoxin domain-containing protein</fullName>
    </recommendedName>
</protein>
<dbReference type="PATRIC" id="fig|699431.3.peg.2058"/>